<organism evidence="2 3">
    <name type="scientific">Rhodotorula mucilaginosa</name>
    <name type="common">Yeast</name>
    <name type="synonym">Rhodotorula rubra</name>
    <dbReference type="NCBI Taxonomy" id="5537"/>
    <lineage>
        <taxon>Eukaryota</taxon>
        <taxon>Fungi</taxon>
        <taxon>Dikarya</taxon>
        <taxon>Basidiomycota</taxon>
        <taxon>Pucciniomycotina</taxon>
        <taxon>Microbotryomycetes</taxon>
        <taxon>Sporidiobolales</taxon>
        <taxon>Sporidiobolaceae</taxon>
        <taxon>Rhodotorula</taxon>
    </lineage>
</organism>
<feature type="region of interest" description="Disordered" evidence="1">
    <location>
        <begin position="484"/>
        <end position="514"/>
    </location>
</feature>
<feature type="compositionally biased region" description="Polar residues" evidence="1">
    <location>
        <begin position="321"/>
        <end position="336"/>
    </location>
</feature>
<feature type="region of interest" description="Disordered" evidence="1">
    <location>
        <begin position="299"/>
        <end position="347"/>
    </location>
</feature>
<dbReference type="Proteomes" id="UP000777482">
    <property type="component" value="Unassembled WGS sequence"/>
</dbReference>
<evidence type="ECO:0000256" key="1">
    <source>
        <dbReference type="SAM" id="MobiDB-lite"/>
    </source>
</evidence>
<evidence type="ECO:0000313" key="2">
    <source>
        <dbReference type="EMBL" id="KAG0660116.1"/>
    </source>
</evidence>
<dbReference type="EMBL" id="PUHQ01000047">
    <property type="protein sequence ID" value="KAG0660116.1"/>
    <property type="molecule type" value="Genomic_DNA"/>
</dbReference>
<keyword evidence="3" id="KW-1185">Reference proteome</keyword>
<comment type="caution">
    <text evidence="2">The sequence shown here is derived from an EMBL/GenBank/DDBJ whole genome shotgun (WGS) entry which is preliminary data.</text>
</comment>
<protein>
    <submittedName>
        <fullName evidence="2">Uncharacterized protein</fullName>
    </submittedName>
</protein>
<dbReference type="AlphaFoldDB" id="A0A9P7B5N7"/>
<proteinExistence type="predicted"/>
<reference evidence="2 3" key="1">
    <citation type="submission" date="2020-11" db="EMBL/GenBank/DDBJ databases">
        <title>Kefir isolates.</title>
        <authorList>
            <person name="Marcisauskas S."/>
            <person name="Kim Y."/>
            <person name="Blasche S."/>
        </authorList>
    </citation>
    <scope>NUCLEOTIDE SEQUENCE [LARGE SCALE GENOMIC DNA]</scope>
    <source>
        <strain evidence="2 3">KR</strain>
    </source>
</reference>
<accession>A0A9P7B5N7</accession>
<name>A0A9P7B5N7_RHOMI</name>
<evidence type="ECO:0000313" key="3">
    <source>
        <dbReference type="Proteomes" id="UP000777482"/>
    </source>
</evidence>
<feature type="compositionally biased region" description="Low complexity" evidence="1">
    <location>
        <begin position="302"/>
        <end position="319"/>
    </location>
</feature>
<sequence>MTLSGLDERLLREDCTAVITLESLATLSHPQLAIAAARDDLGVLIRQRAYHAFLSRRGAFLEGEEEVGIENEIFSVPLGSSTLSLSDVDKATPTSLLLTPFNDQLRDEDLAQRAARRFWQLASDHQQRLKTEPPDPGDGRTQSQSSESGAVTMHIEHAFLECPSHDPLSAVDLELQVEGGKLSIYQQGQFLCSVRASHIKRVSYIAGEDDGGDRVDYSLCIDTKQVKLPNGQSLEPQCRLLLALGMLDNTDSCFVRLRQAISRWQKQLGFRISADRRVGSLGATTDGSLTPAAADALPTMKSNSSSELSPLQSSPAEPSTRPIQTDATTLSARPQLPSTPTPPTGPYRYLSRKRADVEWTAGFWARLYALLQAIGPRVAFDFPQFTREEIFILAFLSEPTSLPQLPKDPLPTTPKHAPVARLGLEHIYHRNARLNVEQSRHVLTTSKYKDLQTYARIVGKIIDARDAFIGACDLLIKHELKNRLGDRTNKDPPAEPGQSRPINSSRFSERMIGKGPSRRFDRELEDIVEYEWVLLRDQEFWKKMP</sequence>
<dbReference type="OrthoDB" id="2523494at2759"/>
<gene>
    <name evidence="2" type="ORF">C6P46_004746</name>
</gene>
<feature type="compositionally biased region" description="Basic and acidic residues" evidence="1">
    <location>
        <begin position="484"/>
        <end position="493"/>
    </location>
</feature>
<feature type="region of interest" description="Disordered" evidence="1">
    <location>
        <begin position="124"/>
        <end position="148"/>
    </location>
</feature>